<dbReference type="SMART" id="SM00028">
    <property type="entry name" value="TPR"/>
    <property type="match status" value="2"/>
</dbReference>
<dbReference type="InterPro" id="IPR011989">
    <property type="entry name" value="ARM-like"/>
</dbReference>
<feature type="region of interest" description="Disordered" evidence="2">
    <location>
        <begin position="768"/>
        <end position="797"/>
    </location>
</feature>
<dbReference type="EMBL" id="JACQWF010000172">
    <property type="protein sequence ID" value="MBI4595491.1"/>
    <property type="molecule type" value="Genomic_DNA"/>
</dbReference>
<dbReference type="Pfam" id="PF13414">
    <property type="entry name" value="TPR_11"/>
    <property type="match status" value="1"/>
</dbReference>
<dbReference type="AlphaFoldDB" id="A0A933GKF4"/>
<dbReference type="Pfam" id="PF02810">
    <property type="entry name" value="SEC-C"/>
    <property type="match status" value="1"/>
</dbReference>
<dbReference type="Gene3D" id="1.25.10.10">
    <property type="entry name" value="Leucine-rich Repeat Variant"/>
    <property type="match status" value="1"/>
</dbReference>
<proteinExistence type="predicted"/>
<feature type="repeat" description="TPR" evidence="1">
    <location>
        <begin position="671"/>
        <end position="704"/>
    </location>
</feature>
<evidence type="ECO:0000256" key="1">
    <source>
        <dbReference type="PROSITE-ProRule" id="PRU00339"/>
    </source>
</evidence>
<comment type="caution">
    <text evidence="3">The sequence shown here is derived from an EMBL/GenBank/DDBJ whole genome shotgun (WGS) entry which is preliminary data.</text>
</comment>
<dbReference type="InterPro" id="IPR011990">
    <property type="entry name" value="TPR-like_helical_dom_sf"/>
</dbReference>
<evidence type="ECO:0000313" key="3">
    <source>
        <dbReference type="EMBL" id="MBI4595491.1"/>
    </source>
</evidence>
<dbReference type="SUPFAM" id="SSF48452">
    <property type="entry name" value="TPR-like"/>
    <property type="match status" value="1"/>
</dbReference>
<dbReference type="Gene3D" id="3.10.450.50">
    <property type="match status" value="1"/>
</dbReference>
<accession>A0A933GKF4</accession>
<gene>
    <name evidence="3" type="ORF">HY730_03830</name>
</gene>
<dbReference type="InterPro" id="IPR016024">
    <property type="entry name" value="ARM-type_fold"/>
</dbReference>
<evidence type="ECO:0000256" key="2">
    <source>
        <dbReference type="SAM" id="MobiDB-lite"/>
    </source>
</evidence>
<dbReference type="SUPFAM" id="SSF103642">
    <property type="entry name" value="Sec-C motif"/>
    <property type="match status" value="1"/>
</dbReference>
<sequence length="810" mass="92358">MAEFIWTQSDLMRLGQHKKAIVRRWACERMKALYGKEGIGILERLLRDKERSVLLEALDYLEDYPEPGFRDTLLEVYTAQKGAVASKSAVLLGKLKDDRFLSAYQKKRTTGKIEFDELIGIIDGLGELATEEAKTILWENLSEIPEDCDTIFISALVRALLQAGEDLSSLLNYNARHYKSFALEILYPLASLCGSWYSLADLKEKGGKRLFRKTLPYAVSDSLTSMRRIGFSSLAKDLGKAFEKLAFRQIIEVAWGQAEKMASERGINAENACFPEASSPPLVNYRVLRAMHEFLNQGPEDSLEEMALIATIIFSNLIEFKNALGLKAGEMDDPAMFKVLFDDRGWLEIDDLLSDKILKTLDHKVILDRCLQEMKNHPSSWGTERAIRLLTKLKDEKALPALFDFCKTDHNEAALEECPRAIAAIGIPSVNYGEKHFDQLDDAQILEVLFALRNVSAEETADFILRHWDKLWSLHKEPLLYVVEKVGSRRFIDPLRKELREGEVTEEEVFYLLCHIHGVDDILIPRIEKILAKHDQEVEQRMKTLEKDPKGLLEKSVRMELKCLECHKAYHYDVENIYIPRKGKAETKIADKIVCKNCRAVNRYEITTMGHFAITSHLVLMAALTKKGEKLDPEKNPFKMVETGLTDGRRMSFEKALEHYRKEVARSPKDPALRVGYGNILMKTGEAGEAILQYREALRLDPMAVEAYCCIGEYEGDRGKFSLAYDYFKKAADCSQRGHYYRTKEPDQLKEAIFDNLEHYGEILSKRSARTSLPPSSEIGKTEKVGRNAPCPCGSGKKYKKCCLNKEERK</sequence>
<reference evidence="3" key="1">
    <citation type="submission" date="2020-07" db="EMBL/GenBank/DDBJ databases">
        <title>Huge and variable diversity of episymbiotic CPR bacteria and DPANN archaea in groundwater ecosystems.</title>
        <authorList>
            <person name="He C.Y."/>
            <person name="Keren R."/>
            <person name="Whittaker M."/>
            <person name="Farag I.F."/>
            <person name="Doudna J."/>
            <person name="Cate J.H.D."/>
            <person name="Banfield J.F."/>
        </authorList>
    </citation>
    <scope>NUCLEOTIDE SEQUENCE</scope>
    <source>
        <strain evidence="3">NC_groundwater_1482_Ag_S-0.65um_47_24</strain>
    </source>
</reference>
<protein>
    <submittedName>
        <fullName evidence="3">Tetratricopeptide repeat protein</fullName>
    </submittedName>
</protein>
<dbReference type="Proteomes" id="UP000772181">
    <property type="component" value="Unassembled WGS sequence"/>
</dbReference>
<dbReference type="SUPFAM" id="SSF48371">
    <property type="entry name" value="ARM repeat"/>
    <property type="match status" value="2"/>
</dbReference>
<keyword evidence="1" id="KW-0802">TPR repeat</keyword>
<evidence type="ECO:0000313" key="4">
    <source>
        <dbReference type="Proteomes" id="UP000772181"/>
    </source>
</evidence>
<dbReference type="PROSITE" id="PS50005">
    <property type="entry name" value="TPR"/>
    <property type="match status" value="1"/>
</dbReference>
<name>A0A933GKF4_UNCTE</name>
<dbReference type="InterPro" id="IPR019734">
    <property type="entry name" value="TPR_rpt"/>
</dbReference>
<dbReference type="InterPro" id="IPR004027">
    <property type="entry name" value="SEC_C_motif"/>
</dbReference>
<dbReference type="Gene3D" id="1.25.40.10">
    <property type="entry name" value="Tetratricopeptide repeat domain"/>
    <property type="match status" value="1"/>
</dbReference>
<organism evidence="3 4">
    <name type="scientific">Tectimicrobiota bacterium</name>
    <dbReference type="NCBI Taxonomy" id="2528274"/>
    <lineage>
        <taxon>Bacteria</taxon>
        <taxon>Pseudomonadati</taxon>
        <taxon>Nitrospinota/Tectimicrobiota group</taxon>
        <taxon>Candidatus Tectimicrobiota</taxon>
    </lineage>
</organism>